<dbReference type="NCBIfam" id="TIGR00756">
    <property type="entry name" value="PPR"/>
    <property type="match status" value="5"/>
</dbReference>
<dbReference type="Pfam" id="PF01535">
    <property type="entry name" value="PPR"/>
    <property type="match status" value="4"/>
</dbReference>
<feature type="region of interest" description="Disordered" evidence="4">
    <location>
        <begin position="223"/>
        <end position="243"/>
    </location>
</feature>
<dbReference type="PANTHER" id="PTHR47447">
    <property type="entry name" value="OS03G0856100 PROTEIN"/>
    <property type="match status" value="1"/>
</dbReference>
<evidence type="ECO:0000256" key="2">
    <source>
        <dbReference type="PROSITE-ProRule" id="PRU00708"/>
    </source>
</evidence>
<feature type="repeat" description="PPR" evidence="2">
    <location>
        <begin position="965"/>
        <end position="999"/>
    </location>
</feature>
<protein>
    <recommendedName>
        <fullName evidence="7">Pentacotripeptide-repeat region of PRORP domain-containing protein</fullName>
    </recommendedName>
</protein>
<evidence type="ECO:0000313" key="5">
    <source>
        <dbReference type="EMBL" id="TFJ88716.1"/>
    </source>
</evidence>
<keyword evidence="1" id="KW-0677">Repeat</keyword>
<feature type="repeat" description="PPR" evidence="2">
    <location>
        <begin position="1559"/>
        <end position="1593"/>
    </location>
</feature>
<feature type="region of interest" description="Disordered" evidence="4">
    <location>
        <begin position="2345"/>
        <end position="2383"/>
    </location>
</feature>
<evidence type="ECO:0008006" key="7">
    <source>
        <dbReference type="Google" id="ProtNLM"/>
    </source>
</evidence>
<dbReference type="InterPro" id="IPR011990">
    <property type="entry name" value="TPR-like_helical_dom_sf"/>
</dbReference>
<comment type="caution">
    <text evidence="5">The sequence shown here is derived from an EMBL/GenBank/DDBJ whole genome shotgun (WGS) entry which is preliminary data.</text>
</comment>
<reference evidence="5 6" key="1">
    <citation type="submission" date="2019-01" db="EMBL/GenBank/DDBJ databases">
        <title>Nuclear Genome Assembly of the Microalgal Biofuel strain Nannochloropsis salina CCMP1776.</title>
        <authorList>
            <person name="Hovde B."/>
        </authorList>
    </citation>
    <scope>NUCLEOTIDE SEQUENCE [LARGE SCALE GENOMIC DNA]</scope>
    <source>
        <strain evidence="5 6">CCMP1776</strain>
    </source>
</reference>
<feature type="repeat" description="PPR" evidence="2">
    <location>
        <begin position="781"/>
        <end position="815"/>
    </location>
</feature>
<keyword evidence="3" id="KW-0175">Coiled coil</keyword>
<dbReference type="PANTHER" id="PTHR47447:SF17">
    <property type="entry name" value="OS12G0638900 PROTEIN"/>
    <property type="match status" value="1"/>
</dbReference>
<dbReference type="Gene3D" id="1.25.40.10">
    <property type="entry name" value="Tetratricopeptide repeat domain"/>
    <property type="match status" value="7"/>
</dbReference>
<name>A0A4D9DBJ1_9STRA</name>
<dbReference type="EMBL" id="SDOX01000001">
    <property type="protein sequence ID" value="TFJ88716.1"/>
    <property type="molecule type" value="Genomic_DNA"/>
</dbReference>
<accession>A0A4D9DBJ1</accession>
<organism evidence="5 6">
    <name type="scientific">Nannochloropsis salina CCMP1776</name>
    <dbReference type="NCBI Taxonomy" id="1027361"/>
    <lineage>
        <taxon>Eukaryota</taxon>
        <taxon>Sar</taxon>
        <taxon>Stramenopiles</taxon>
        <taxon>Ochrophyta</taxon>
        <taxon>Eustigmatophyceae</taxon>
        <taxon>Eustigmatales</taxon>
        <taxon>Monodopsidaceae</taxon>
        <taxon>Microchloropsis</taxon>
        <taxon>Microchloropsis salina</taxon>
    </lineage>
</organism>
<proteinExistence type="predicted"/>
<feature type="compositionally biased region" description="Basic and acidic residues" evidence="4">
    <location>
        <begin position="1331"/>
        <end position="1340"/>
    </location>
</feature>
<feature type="repeat" description="PPR" evidence="2">
    <location>
        <begin position="644"/>
        <end position="679"/>
    </location>
</feature>
<evidence type="ECO:0000256" key="4">
    <source>
        <dbReference type="SAM" id="MobiDB-lite"/>
    </source>
</evidence>
<feature type="region of interest" description="Disordered" evidence="4">
    <location>
        <begin position="1845"/>
        <end position="1873"/>
    </location>
</feature>
<feature type="repeat" description="PPR" evidence="2">
    <location>
        <begin position="680"/>
        <end position="710"/>
    </location>
</feature>
<feature type="coiled-coil region" evidence="3">
    <location>
        <begin position="1960"/>
        <end position="2132"/>
    </location>
</feature>
<feature type="region of interest" description="Disordered" evidence="4">
    <location>
        <begin position="147"/>
        <end position="168"/>
    </location>
</feature>
<dbReference type="OrthoDB" id="185462at2759"/>
<evidence type="ECO:0000256" key="1">
    <source>
        <dbReference type="ARBA" id="ARBA00022737"/>
    </source>
</evidence>
<feature type="compositionally biased region" description="Basic and acidic residues" evidence="4">
    <location>
        <begin position="1383"/>
        <end position="1394"/>
    </location>
</feature>
<feature type="compositionally biased region" description="Basic and acidic residues" evidence="4">
    <location>
        <begin position="2362"/>
        <end position="2376"/>
    </location>
</feature>
<evidence type="ECO:0000256" key="3">
    <source>
        <dbReference type="SAM" id="Coils"/>
    </source>
</evidence>
<dbReference type="Proteomes" id="UP000355283">
    <property type="component" value="Unassembled WGS sequence"/>
</dbReference>
<keyword evidence="6" id="KW-1185">Reference proteome</keyword>
<gene>
    <name evidence="5" type="ORF">NSK_000285</name>
</gene>
<feature type="repeat" description="PPR" evidence="2">
    <location>
        <begin position="1685"/>
        <end position="1719"/>
    </location>
</feature>
<evidence type="ECO:0000313" key="6">
    <source>
        <dbReference type="Proteomes" id="UP000355283"/>
    </source>
</evidence>
<feature type="region of interest" description="Disordered" evidence="4">
    <location>
        <begin position="1360"/>
        <end position="1395"/>
    </location>
</feature>
<feature type="compositionally biased region" description="Low complexity" evidence="4">
    <location>
        <begin position="1855"/>
        <end position="1872"/>
    </location>
</feature>
<sequence>MLRCLQRQHRTFFVARRVQQPFVAPPPSSLRARQIRPQVLKLSSLWTKATAELKLRRLDTRAHEDLQRLLHEGQMENAMVSLLSLRKQGFYPAPALVDHFTRLCVRSNRREVAWGLLRQEGIPAHLSTYKELLASYVVPLEDSPSKAFSGEPFEQGKERLLPPSPPQSSQALRLFEEMQVLHHVSPDAACYLLVLHGCAEAGEWREAWRLRTDLLARSANSALGEERELSGASEASAETRDAGRRSLPPVLYALGRDGQIPKALALLQSEAEAEHVDANAVAALLEGVMARSEGMGEALEVARSLEGSGGGAGRGGGLARVGLWEDAGSLLSDPAFRLAPPPGPPALPYTLAVGACAQASPPQPGAAQDLVESMGPVPDANTYLELLRAFWKAGRGLEGVSFLLEPARLGRTDLAMDAPSFPTYLPPAFPRDLRSYHGAMHVSLLLKEYATVLRLWAACVARGLTPNAITRDYVIQACLSSGRWKDALRAVEESDIGRKEGRVGARQKGWVVEEGKAAGTEGGREGGKEEGLAGWREGLRDQEWQEFRPGRGPSLLRELYLVALTAFERDKDWSQVHRTLQALARHGEGEGGGEGTPGFNGVAGGRLARLCNRAVTSAARDNRWEAAVAIHGVMQGPGLRVDPDVITYNAVMRALSETDRHEAALDLLDEMVERHGLAPDSVSFTTLIQACGRAGEWRRALALLHAMEGARGGEGRGQGEDGAEAGAWGEGMSEQAVLAAVEACAENGEVEEGLQLCQEILVRRLGPDRAREERTQDALVSAVIFSTMITLACRSGALPRVLGLLETLREQGIAPDLATYTRAIKSLGREGYPEEAFTLFTSLRQDPSVTLDAATYQAALDVCTRGAGTGGESAERALSVLEGLEKDGWVPDAIAYQSVLQTLSQAGRWQEAVGLLRAMEGTERGWGGTEIAYTSVVNACAGADQLDMALRLLDEMVEEKGLTPTVVAYFAVVRACKRAGRWEQALLLLDDMEDRGVPPVSSVLEFAADACLEAGQVTHASGLLTRMRERGLDPPEGLYARAISLAVDEGAAMQALGMLCGMVLHGGRPRRPLYTSVLQAVAHGKEGGRDGGREGGWGTVFATLGRTASALLGEILEERGGDVAGRRDMRRRRQALELVREIALVAAAGAGDWRRALLLLREREALGEGGGGGTVGGLGLRARYALAIEACARAGRYREGVALLEGRSLGVGKMEGRGRVLSHVLVSLSRAGQGPQALALSRRALRPPLSWADDMSQQGCGRVDGDVDREEEAPLMSALRSQRLRALQDEKRRVWHRYNKQDMYEGLVEASSSLSLTDAHPATAPYSDAPPHGEERDSSIHRHLSWSAWQELARAAKVLAKERESGGKRKRRRNRKAVSESGNDVREAGGKESSDQGGELLWVLKAMLEAGVVPSRGDLEWSLQMLASQKAWDALEDLLEKAATVHVARVGKDESVVGEDGRGEDMDGSGRSNDPIKSSCLDVIGCNRLLHAMAQNGEGERSVTFLKFMRDRIGVVPDMISYTSAMDACGRGGDWRGALNLLETIEREQNRGERGLRANLITYTVVMKACAQAGQWQPCIALLERLMKSDSQGAEEPDSLRPDTIACNVALEACVQGLQPNAALRLLNKMEEGWDGVQGMSPAPDQISYTNVIRALRRGGGNGEDVVKTVHQILQRAKARKLRPDNRLYNSALKVYVHEGHWRLAKELLKDMDQRQMVPDEFTVRILTRGRGKGGGGGRERGQTLALLRDMQDRFEDLQHKGRRDNKSMASSVPQASPPLGVSIIGYEEALKRELGRIATGECSLSVLLTSPRSVAACMAIGLTVEDLRPLSRQEYDASNPVVHSLLQKHPPSSPRAASPSSEQSEHPTSSSLPSEIYEKVYAHYKARLLEKVHMVKEQRRQMISKSQGEDGFNFLLRDEYGVGRLAKDLSLSQANGAGTVKSTSGFTTLGHVRNNDKPLEDVEQRAKYLKSAMMEMEERRMEAVKKRQEKEFVRLLEGEKRSVLQQQKLIAAAEEELRKKKEHEKAVMQHRKAEIEKKLERDREMHLQAEEDQRRRHELARKEAAVKAKLAAEARVAERTRRQEAVAREEERQAKLESLRQRTEGILEEQRRRGEEQRREIEAREERVKAQVMSKREAKAAEIQAVHAEARKRIHNALLRNQAIQHAKREAYQERTAEAARRAEEQHAKRMEAAAQATEARKLKQAKADERYAEASRKLDEKIRTTLSRAEERAHFYANVAAEREQAALLLRVEKELRKHDKLENVERIKRKEAYDKTSLLAKEEADTARYELIKREKAYLQEQRKLTSQEAMIRKHRLKEAMEEMRVTNKFWVAGIGEIETNGPKTSDVLRTMSSMGNKGRAEGGTESGREGGRGKRPGSA</sequence>
<dbReference type="Pfam" id="PF13812">
    <property type="entry name" value="PPR_3"/>
    <property type="match status" value="1"/>
</dbReference>
<dbReference type="InterPro" id="IPR002885">
    <property type="entry name" value="PPR_rpt"/>
</dbReference>
<feature type="region of interest" description="Disordered" evidence="4">
    <location>
        <begin position="1318"/>
        <end position="1340"/>
    </location>
</feature>
<dbReference type="PROSITE" id="PS51375">
    <property type="entry name" value="PPR"/>
    <property type="match status" value="7"/>
</dbReference>
<feature type="repeat" description="PPR" evidence="2">
    <location>
        <begin position="929"/>
        <end position="964"/>
    </location>
</feature>
<dbReference type="Pfam" id="PF13041">
    <property type="entry name" value="PPR_2"/>
    <property type="match status" value="2"/>
</dbReference>